<dbReference type="Proteomes" id="UP000806528">
    <property type="component" value="Unassembled WGS sequence"/>
</dbReference>
<comment type="subcellular location">
    <subcellularLocation>
        <location evidence="1">Cell membrane</location>
        <topology evidence="1">Multi-pass membrane protein</topology>
    </subcellularLocation>
</comment>
<evidence type="ECO:0000256" key="1">
    <source>
        <dbReference type="ARBA" id="ARBA00004651"/>
    </source>
</evidence>
<sequence length="427" mass="44225">MSDTEPGLRTKAPLGGRFWAFWSASLASNTSDGVAMIAVPWLASSLTANPLLVTAVATAGRLPWLLALPAGALVDRVPRFTLMVCANAARALLWTLLAVAVVTGWISVPLLALFAFCFGALEVCHDTAAETTVPTLVPRPELERANGHLRSASLIAQEFGGRPIGGFLLAVGLFAPFVVNIAALLVSVGALSWVRARVPGTPGAQGQGRGPRGLFRDVAEGVRAVWEQPLLRLVTGIAIVVNASYATALSTQVLFVRDTLGLGSVGFGLLMAFAAVGGLAGSQSVAWLRRTLPAGTLPTVCLGMVGAVYLVVAAVPTVPVVAAGYFLASGLVIGYSVSLVSVRQRITPDRVLGRVNAAMNTVSWGVSAVGMALGGALVAALVPWSGQSDALRAPYALIGTVSVLVVLFLGRRLTRLVRTHDGPGLRC</sequence>
<feature type="transmembrane region" description="Helical" evidence="7">
    <location>
        <begin position="321"/>
        <end position="342"/>
    </location>
</feature>
<feature type="transmembrane region" description="Helical" evidence="7">
    <location>
        <begin position="292"/>
        <end position="315"/>
    </location>
</feature>
<evidence type="ECO:0000313" key="8">
    <source>
        <dbReference type="EMBL" id="MBE2997993.1"/>
    </source>
</evidence>
<feature type="transmembrane region" description="Helical" evidence="7">
    <location>
        <begin position="362"/>
        <end position="384"/>
    </location>
</feature>
<feature type="transmembrane region" description="Helical" evidence="7">
    <location>
        <begin position="167"/>
        <end position="194"/>
    </location>
</feature>
<comment type="caution">
    <text evidence="8">The sequence shown here is derived from an EMBL/GenBank/DDBJ whole genome shotgun (WGS) entry which is preliminary data.</text>
</comment>
<feature type="transmembrane region" description="Helical" evidence="7">
    <location>
        <begin position="260"/>
        <end position="280"/>
    </location>
</feature>
<protein>
    <submittedName>
        <fullName evidence="8">MFS transporter</fullName>
    </submittedName>
</protein>
<evidence type="ECO:0000256" key="3">
    <source>
        <dbReference type="ARBA" id="ARBA00022475"/>
    </source>
</evidence>
<evidence type="ECO:0000256" key="4">
    <source>
        <dbReference type="ARBA" id="ARBA00022692"/>
    </source>
</evidence>
<evidence type="ECO:0000256" key="6">
    <source>
        <dbReference type="ARBA" id="ARBA00023136"/>
    </source>
</evidence>
<dbReference type="InterPro" id="IPR010290">
    <property type="entry name" value="TM_effector"/>
</dbReference>
<feature type="transmembrane region" description="Helical" evidence="7">
    <location>
        <begin position="230"/>
        <end position="248"/>
    </location>
</feature>
<evidence type="ECO:0000313" key="9">
    <source>
        <dbReference type="Proteomes" id="UP000806528"/>
    </source>
</evidence>
<evidence type="ECO:0000256" key="7">
    <source>
        <dbReference type="SAM" id="Phobius"/>
    </source>
</evidence>
<keyword evidence="3" id="KW-1003">Cell membrane</keyword>
<gene>
    <name evidence="8" type="ORF">IDM40_04615</name>
</gene>
<keyword evidence="5 7" id="KW-1133">Transmembrane helix</keyword>
<dbReference type="RefSeq" id="WP_193120631.1">
    <property type="nucleotide sequence ID" value="NZ_JADBGI010000003.1"/>
</dbReference>
<proteinExistence type="predicted"/>
<dbReference type="Gene3D" id="1.20.1250.20">
    <property type="entry name" value="MFS general substrate transporter like domains"/>
    <property type="match status" value="1"/>
</dbReference>
<dbReference type="EMBL" id="JADBGI010000003">
    <property type="protein sequence ID" value="MBE2997993.1"/>
    <property type="molecule type" value="Genomic_DNA"/>
</dbReference>
<keyword evidence="9" id="KW-1185">Reference proteome</keyword>
<organism evidence="8 9">
    <name type="scientific">Nocardiopsis coralli</name>
    <dbReference type="NCBI Taxonomy" id="2772213"/>
    <lineage>
        <taxon>Bacteria</taxon>
        <taxon>Bacillati</taxon>
        <taxon>Actinomycetota</taxon>
        <taxon>Actinomycetes</taxon>
        <taxon>Streptosporangiales</taxon>
        <taxon>Nocardiopsidaceae</taxon>
        <taxon>Nocardiopsis</taxon>
    </lineage>
</organism>
<name>A0ABR9P2C6_9ACTN</name>
<evidence type="ECO:0000256" key="2">
    <source>
        <dbReference type="ARBA" id="ARBA00022448"/>
    </source>
</evidence>
<evidence type="ECO:0000256" key="5">
    <source>
        <dbReference type="ARBA" id="ARBA00022989"/>
    </source>
</evidence>
<feature type="transmembrane region" description="Helical" evidence="7">
    <location>
        <begin position="51"/>
        <end position="70"/>
    </location>
</feature>
<dbReference type="CDD" id="cd06173">
    <property type="entry name" value="MFS_MefA_like"/>
    <property type="match status" value="1"/>
</dbReference>
<reference evidence="8 9" key="1">
    <citation type="submission" date="2020-09" db="EMBL/GenBank/DDBJ databases">
        <title>Diversity and distribution of actinomycetes associated with coral in the coast of Hainan.</title>
        <authorList>
            <person name="Li F."/>
        </authorList>
    </citation>
    <scope>NUCLEOTIDE SEQUENCE [LARGE SCALE GENOMIC DNA]</scope>
    <source>
        <strain evidence="8 9">HNM0947</strain>
    </source>
</reference>
<keyword evidence="4 7" id="KW-0812">Transmembrane</keyword>
<dbReference type="InterPro" id="IPR036259">
    <property type="entry name" value="MFS_trans_sf"/>
</dbReference>
<dbReference type="PANTHER" id="PTHR23513">
    <property type="entry name" value="INTEGRAL MEMBRANE EFFLUX PROTEIN-RELATED"/>
    <property type="match status" value="1"/>
</dbReference>
<dbReference type="PANTHER" id="PTHR23513:SF6">
    <property type="entry name" value="MAJOR FACILITATOR SUPERFAMILY ASSOCIATED DOMAIN-CONTAINING PROTEIN"/>
    <property type="match status" value="1"/>
</dbReference>
<feature type="transmembrane region" description="Helical" evidence="7">
    <location>
        <begin position="390"/>
        <end position="410"/>
    </location>
</feature>
<feature type="transmembrane region" description="Helical" evidence="7">
    <location>
        <begin position="91"/>
        <end position="121"/>
    </location>
</feature>
<dbReference type="SUPFAM" id="SSF103473">
    <property type="entry name" value="MFS general substrate transporter"/>
    <property type="match status" value="1"/>
</dbReference>
<keyword evidence="2" id="KW-0813">Transport</keyword>
<keyword evidence="6 7" id="KW-0472">Membrane</keyword>
<dbReference type="Pfam" id="PF05977">
    <property type="entry name" value="MFS_3"/>
    <property type="match status" value="1"/>
</dbReference>
<accession>A0ABR9P2C6</accession>